<dbReference type="CDD" id="cd19958">
    <property type="entry name" value="pyocin_knob"/>
    <property type="match status" value="1"/>
</dbReference>
<dbReference type="EMBL" id="BK015384">
    <property type="protein sequence ID" value="DAE04164.1"/>
    <property type="molecule type" value="Genomic_DNA"/>
</dbReference>
<organism evidence="1">
    <name type="scientific">Siphoviridae sp. ctmpG14</name>
    <dbReference type="NCBI Taxonomy" id="2825654"/>
    <lineage>
        <taxon>Viruses</taxon>
        <taxon>Duplodnaviria</taxon>
        <taxon>Heunggongvirae</taxon>
        <taxon>Uroviricota</taxon>
        <taxon>Caudoviricetes</taxon>
    </lineage>
</organism>
<evidence type="ECO:0000313" key="1">
    <source>
        <dbReference type="EMBL" id="DAE04164.1"/>
    </source>
</evidence>
<accession>A0A8S5PD77</accession>
<sequence>MVQRYTEIPSTQKIRDSLQPILNNDKTALSCSAGTSFPSANIVEGMLCYRTDEKKLYQLIDVNNPKTGWVLIADLNGEFRHIEGGEGNAIDYTAKDLNLWNKMPTGFYEGTNMLNAPEGDTQWRVIQFRHGNSDGFATQIAFGFTSGLMMIRHQAGGDWSAWNRVFAGSPTGAVIEGMNAEKVGGYKSGNESGRVPISNGTVNTDLNADMVDGYHAGNGANQVPVSNGTVNTSLNADQLDGYHAGNGANQIPISNGTLNKGLNAEMIGGFAAKEFVKIAGDGKVNVINANSTNSQSATIQNVDGFNYNINVTPRQTTTKDHLLGGVSSDTYDYYRNAGGSGDYASTRTRIYINTVPELGGNGNYSINTILKALVKVAHSHSVVKEDYRYNCKCQCNCDCDCNDDNCSE</sequence>
<reference evidence="1" key="1">
    <citation type="journal article" date="2021" name="Proc. Natl. Acad. Sci. U.S.A.">
        <title>A Catalog of Tens of Thousands of Viruses from Human Metagenomes Reveals Hidden Associations with Chronic Diseases.</title>
        <authorList>
            <person name="Tisza M.J."/>
            <person name="Buck C.B."/>
        </authorList>
    </citation>
    <scope>NUCLEOTIDE SEQUENCE</scope>
    <source>
        <strain evidence="1">CtmpG14</strain>
    </source>
</reference>
<protein>
    <submittedName>
        <fullName evidence="1">Uncharacterized protein</fullName>
    </submittedName>
</protein>
<proteinExistence type="predicted"/>
<name>A0A8S5PD77_9CAUD</name>